<name>A0ABR6DAH3_9HYPH</name>
<evidence type="ECO:0000313" key="2">
    <source>
        <dbReference type="Proteomes" id="UP000565455"/>
    </source>
</evidence>
<dbReference type="Proteomes" id="UP000565455">
    <property type="component" value="Unassembled WGS sequence"/>
</dbReference>
<proteinExistence type="predicted"/>
<evidence type="ECO:0008006" key="3">
    <source>
        <dbReference type="Google" id="ProtNLM"/>
    </source>
</evidence>
<gene>
    <name evidence="1" type="ORF">GGQ91_002485</name>
</gene>
<accession>A0ABR6DAH3</accession>
<keyword evidence="2" id="KW-1185">Reference proteome</keyword>
<evidence type="ECO:0000313" key="1">
    <source>
        <dbReference type="EMBL" id="MBA9063097.1"/>
    </source>
</evidence>
<comment type="caution">
    <text evidence="1">The sequence shown here is derived from an EMBL/GenBank/DDBJ whole genome shotgun (WGS) entry which is preliminary data.</text>
</comment>
<organism evidence="1 2">
    <name type="scientific">Methylobacterium fujisawaense</name>
    <dbReference type="NCBI Taxonomy" id="107400"/>
    <lineage>
        <taxon>Bacteria</taxon>
        <taxon>Pseudomonadati</taxon>
        <taxon>Pseudomonadota</taxon>
        <taxon>Alphaproteobacteria</taxon>
        <taxon>Hyphomicrobiales</taxon>
        <taxon>Methylobacteriaceae</taxon>
        <taxon>Methylobacterium</taxon>
    </lineage>
</organism>
<reference evidence="1 2" key="1">
    <citation type="submission" date="2020-08" db="EMBL/GenBank/DDBJ databases">
        <title>Genomic Encyclopedia of Type Strains, Phase IV (KMG-IV): sequencing the most valuable type-strain genomes for metagenomic binning, comparative biology and taxonomic classification.</title>
        <authorList>
            <person name="Goeker M."/>
        </authorList>
    </citation>
    <scope>NUCLEOTIDE SEQUENCE [LARGE SCALE GENOMIC DNA]</scope>
    <source>
        <strain evidence="1 2">DSM 5686</strain>
    </source>
</reference>
<dbReference type="EMBL" id="JACJIM010000003">
    <property type="protein sequence ID" value="MBA9063097.1"/>
    <property type="molecule type" value="Genomic_DNA"/>
</dbReference>
<protein>
    <recommendedName>
        <fullName evidence="3">Lipoprotein</fullName>
    </recommendedName>
</protein>
<sequence length="53" mass="5117">MGAACLFLGAWSVASCTAGRTLISGGPSDALVCRASHIGLIVGAGLIVCGALQ</sequence>